<evidence type="ECO:0000256" key="8">
    <source>
        <dbReference type="ARBA" id="ARBA00023306"/>
    </source>
</evidence>
<dbReference type="HOGENOM" id="CLU_031507_4_1_7"/>
<comment type="function">
    <text evidence="10 11">Involved in cell wall formation. Catalyzes the final step in the synthesis of UDP-N-acetylmuramoyl-pentapeptide, the precursor of murein.</text>
</comment>
<evidence type="ECO:0000256" key="3">
    <source>
        <dbReference type="ARBA" id="ARBA00022618"/>
    </source>
</evidence>
<keyword evidence="2 10" id="KW-0436">Ligase</keyword>
<evidence type="ECO:0000256" key="1">
    <source>
        <dbReference type="ARBA" id="ARBA00022490"/>
    </source>
</evidence>
<evidence type="ECO:0000256" key="2">
    <source>
        <dbReference type="ARBA" id="ARBA00022598"/>
    </source>
</evidence>
<dbReference type="GO" id="GO:0051301">
    <property type="term" value="P:cell division"/>
    <property type="evidence" value="ECO:0007669"/>
    <property type="project" value="UniProtKB-KW"/>
</dbReference>
<gene>
    <name evidence="10" type="primary">murF</name>
    <name evidence="15" type="ORF">Desaf_3412</name>
</gene>
<dbReference type="Gene3D" id="3.40.1190.10">
    <property type="entry name" value="Mur-like, catalytic domain"/>
    <property type="match status" value="1"/>
</dbReference>
<dbReference type="SUPFAM" id="SSF63418">
    <property type="entry name" value="MurE/MurF N-terminal domain"/>
    <property type="match status" value="1"/>
</dbReference>
<keyword evidence="1 10" id="KW-0963">Cytoplasm</keyword>
<dbReference type="NCBIfam" id="TIGR01143">
    <property type="entry name" value="murF"/>
    <property type="match status" value="1"/>
</dbReference>
<evidence type="ECO:0000313" key="15">
    <source>
        <dbReference type="EMBL" id="EGJ51698.1"/>
    </source>
</evidence>
<evidence type="ECO:0000259" key="13">
    <source>
        <dbReference type="Pfam" id="PF02875"/>
    </source>
</evidence>
<dbReference type="PANTHER" id="PTHR43024:SF1">
    <property type="entry name" value="UDP-N-ACETYLMURAMOYL-TRIPEPTIDE--D-ALANYL-D-ALANINE LIGASE"/>
    <property type="match status" value="1"/>
</dbReference>
<dbReference type="Pfam" id="PF02875">
    <property type="entry name" value="Mur_ligase_C"/>
    <property type="match status" value="1"/>
</dbReference>
<reference evidence="15 16" key="1">
    <citation type="journal article" date="2011" name="J. Bacteriol.">
        <title>Genome sequence of the mercury-methylating and pleomorphic Desulfovibrio africanus Strain Walvis Bay.</title>
        <authorList>
            <person name="Brown S.D."/>
            <person name="Wall J.D."/>
            <person name="Kucken A.M."/>
            <person name="Gilmour C.C."/>
            <person name="Podar M."/>
            <person name="Brandt C.C."/>
            <person name="Teshima H."/>
            <person name="Detter J.C."/>
            <person name="Han C.S."/>
            <person name="Land M.L."/>
            <person name="Lucas S."/>
            <person name="Han J."/>
            <person name="Pennacchio L."/>
            <person name="Nolan M."/>
            <person name="Pitluck S."/>
            <person name="Woyke T."/>
            <person name="Goodwin L."/>
            <person name="Palumbo A.V."/>
            <person name="Elias D.A."/>
        </authorList>
    </citation>
    <scope>NUCLEOTIDE SEQUENCE [LARGE SCALE GENOMIC DNA]</scope>
    <source>
        <strain evidence="15 16">Walvis Bay</strain>
    </source>
</reference>
<evidence type="ECO:0000313" key="16">
    <source>
        <dbReference type="Proteomes" id="UP000007844"/>
    </source>
</evidence>
<keyword evidence="6 10" id="KW-0133">Cell shape</keyword>
<dbReference type="AlphaFoldDB" id="F3YWX4"/>
<dbReference type="SUPFAM" id="SSF53623">
    <property type="entry name" value="MurD-like peptide ligases, catalytic domain"/>
    <property type="match status" value="1"/>
</dbReference>
<dbReference type="GO" id="GO:0009252">
    <property type="term" value="P:peptidoglycan biosynthetic process"/>
    <property type="evidence" value="ECO:0007669"/>
    <property type="project" value="UniProtKB-UniRule"/>
</dbReference>
<evidence type="ECO:0000256" key="4">
    <source>
        <dbReference type="ARBA" id="ARBA00022741"/>
    </source>
</evidence>
<dbReference type="InterPro" id="IPR004101">
    <property type="entry name" value="Mur_ligase_C"/>
</dbReference>
<dbReference type="GO" id="GO:0005737">
    <property type="term" value="C:cytoplasm"/>
    <property type="evidence" value="ECO:0007669"/>
    <property type="project" value="UniProtKB-SubCell"/>
</dbReference>
<dbReference type="PANTHER" id="PTHR43024">
    <property type="entry name" value="UDP-N-ACETYLMURAMOYL-TRIPEPTIDE--D-ALANYL-D-ALANINE LIGASE"/>
    <property type="match status" value="1"/>
</dbReference>
<evidence type="ECO:0000256" key="5">
    <source>
        <dbReference type="ARBA" id="ARBA00022840"/>
    </source>
</evidence>
<dbReference type="InterPro" id="IPR051046">
    <property type="entry name" value="MurCDEF_CellWall_CoF430Synth"/>
</dbReference>
<dbReference type="InterPro" id="IPR035911">
    <property type="entry name" value="MurE/MurF_N"/>
</dbReference>
<dbReference type="GO" id="GO:0008766">
    <property type="term" value="F:UDP-N-acetylmuramoylalanyl-D-glutamyl-2,6-diaminopimelate-D-alanyl-D-alanine ligase activity"/>
    <property type="evidence" value="ECO:0007669"/>
    <property type="project" value="RHEA"/>
</dbReference>
<keyword evidence="7 10" id="KW-0573">Peptidoglycan synthesis</keyword>
<dbReference type="GO" id="GO:0005524">
    <property type="term" value="F:ATP binding"/>
    <property type="evidence" value="ECO:0007669"/>
    <property type="project" value="UniProtKB-UniRule"/>
</dbReference>
<protein>
    <recommendedName>
        <fullName evidence="10 11">UDP-N-acetylmuramoyl-tripeptide--D-alanyl-D-alanine ligase</fullName>
        <ecNumber evidence="10 11">6.3.2.10</ecNumber>
    </recommendedName>
    <alternativeName>
        <fullName evidence="10">D-alanyl-D-alanine-adding enzyme</fullName>
    </alternativeName>
</protein>
<comment type="subcellular location">
    <subcellularLocation>
        <location evidence="10 11">Cytoplasm</location>
    </subcellularLocation>
</comment>
<dbReference type="SUPFAM" id="SSF53244">
    <property type="entry name" value="MurD-like peptide ligases, peptide-binding domain"/>
    <property type="match status" value="1"/>
</dbReference>
<dbReference type="GO" id="GO:0071555">
    <property type="term" value="P:cell wall organization"/>
    <property type="evidence" value="ECO:0007669"/>
    <property type="project" value="UniProtKB-KW"/>
</dbReference>
<keyword evidence="4 10" id="KW-0547">Nucleotide-binding</keyword>
<dbReference type="STRING" id="690850.Desaf_3412"/>
<comment type="similarity">
    <text evidence="10">Belongs to the MurCDEF family. MurF subfamily.</text>
</comment>
<organism evidence="15 16">
    <name type="scientific">Desulfocurvibacter africanus subsp. africanus str. Walvis Bay</name>
    <dbReference type="NCBI Taxonomy" id="690850"/>
    <lineage>
        <taxon>Bacteria</taxon>
        <taxon>Pseudomonadati</taxon>
        <taxon>Thermodesulfobacteriota</taxon>
        <taxon>Desulfovibrionia</taxon>
        <taxon>Desulfovibrionales</taxon>
        <taxon>Desulfovibrionaceae</taxon>
        <taxon>Desulfocurvibacter</taxon>
    </lineage>
</organism>
<accession>F3YWX4</accession>
<evidence type="ECO:0000256" key="10">
    <source>
        <dbReference type="HAMAP-Rule" id="MF_02019"/>
    </source>
</evidence>
<comment type="catalytic activity">
    <reaction evidence="10 11">
        <text>D-alanyl-D-alanine + UDP-N-acetyl-alpha-D-muramoyl-L-alanyl-gamma-D-glutamyl-meso-2,6-diaminopimelate + ATP = UDP-N-acetyl-alpha-D-muramoyl-L-alanyl-gamma-D-glutamyl-meso-2,6-diaminopimeloyl-D-alanyl-D-alanine + ADP + phosphate + H(+)</text>
        <dbReference type="Rhea" id="RHEA:28374"/>
        <dbReference type="ChEBI" id="CHEBI:15378"/>
        <dbReference type="ChEBI" id="CHEBI:30616"/>
        <dbReference type="ChEBI" id="CHEBI:43474"/>
        <dbReference type="ChEBI" id="CHEBI:57822"/>
        <dbReference type="ChEBI" id="CHEBI:61386"/>
        <dbReference type="ChEBI" id="CHEBI:83905"/>
        <dbReference type="ChEBI" id="CHEBI:456216"/>
        <dbReference type="EC" id="6.3.2.10"/>
    </reaction>
</comment>
<keyword evidence="8 10" id="KW-0131">Cell cycle</keyword>
<keyword evidence="16" id="KW-1185">Reference proteome</keyword>
<evidence type="ECO:0000256" key="9">
    <source>
        <dbReference type="ARBA" id="ARBA00023316"/>
    </source>
</evidence>
<dbReference type="Proteomes" id="UP000007844">
    <property type="component" value="Chromosome"/>
</dbReference>
<dbReference type="Pfam" id="PF08245">
    <property type="entry name" value="Mur_ligase_M"/>
    <property type="match status" value="1"/>
</dbReference>
<evidence type="ECO:0000256" key="11">
    <source>
        <dbReference type="RuleBase" id="RU004136"/>
    </source>
</evidence>
<feature type="domain" description="Mur ligase N-terminal catalytic" evidence="12">
    <location>
        <begin position="24"/>
        <end position="95"/>
    </location>
</feature>
<feature type="binding site" evidence="10">
    <location>
        <begin position="109"/>
        <end position="115"/>
    </location>
    <ligand>
        <name>ATP</name>
        <dbReference type="ChEBI" id="CHEBI:30616"/>
    </ligand>
</feature>
<feature type="domain" description="Mur ligase C-terminal" evidence="13">
    <location>
        <begin position="327"/>
        <end position="445"/>
    </location>
</feature>
<dbReference type="GO" id="GO:0008360">
    <property type="term" value="P:regulation of cell shape"/>
    <property type="evidence" value="ECO:0007669"/>
    <property type="project" value="UniProtKB-KW"/>
</dbReference>
<dbReference type="InterPro" id="IPR013221">
    <property type="entry name" value="Mur_ligase_cen"/>
</dbReference>
<keyword evidence="3 10" id="KW-0132">Cell division</keyword>
<dbReference type="UniPathway" id="UPA00219"/>
<dbReference type="EC" id="6.3.2.10" evidence="10 11"/>
<name>F3YWX4_DESAF</name>
<dbReference type="InterPro" id="IPR000713">
    <property type="entry name" value="Mur_ligase_N"/>
</dbReference>
<dbReference type="InterPro" id="IPR005863">
    <property type="entry name" value="UDP-N-AcMur_synth"/>
</dbReference>
<dbReference type="Gene3D" id="3.90.190.20">
    <property type="entry name" value="Mur ligase, C-terminal domain"/>
    <property type="match status" value="1"/>
</dbReference>
<dbReference type="KEGG" id="daf:Desaf_3412"/>
<dbReference type="GO" id="GO:0047480">
    <property type="term" value="F:UDP-N-acetylmuramoyl-tripeptide-D-alanyl-D-alanine ligase activity"/>
    <property type="evidence" value="ECO:0007669"/>
    <property type="project" value="UniProtKB-UniRule"/>
</dbReference>
<evidence type="ECO:0000256" key="7">
    <source>
        <dbReference type="ARBA" id="ARBA00022984"/>
    </source>
</evidence>
<dbReference type="RefSeq" id="WP_014261316.1">
    <property type="nucleotide sequence ID" value="NC_016629.1"/>
</dbReference>
<dbReference type="InterPro" id="IPR036565">
    <property type="entry name" value="Mur-like_cat_sf"/>
</dbReference>
<dbReference type="eggNOG" id="COG0770">
    <property type="taxonomic scope" value="Bacteria"/>
</dbReference>
<dbReference type="Gene3D" id="3.40.1390.10">
    <property type="entry name" value="MurE/MurF, N-terminal domain"/>
    <property type="match status" value="1"/>
</dbReference>
<keyword evidence="9 10" id="KW-0961">Cell wall biogenesis/degradation</keyword>
<dbReference type="Pfam" id="PF01225">
    <property type="entry name" value="Mur_ligase"/>
    <property type="match status" value="1"/>
</dbReference>
<sequence>MKMELSRIATVLNAVGEQTDGRTVTRVQIDSRVVQPGDLFVCLPGERVDGHSFAADAVRKGAVAVLAQRPLPEVDGAPVLLVRDTFKALGDLAVAWRGSVQSRVVAVTGSAGKTTVKELIAQTLAAEMSVAKNHKNLNNQIGLPLSMLAASGEEDVWVMEVGISRQGDMEELAPIASPDLAVIHNIGPAHLEGLGSLRGVAEAKAHLLTSVRRGGAAIVNRDYPELWEAAQRIFPSVRAMSTQNEKAPYFCTYLGPSQQGGVFLLRLEDERLEVDLPFLGAHFAENVVAAASAAYLLGMSAGSIVQALAKAQLPDQRFAAHHLGFGTLIDDTYNANPLSMSRAIQAATELAGNRPLVLVLGDMLELGSEAEAEHVRLGERAAASGCAAVVYRGGFAKAVARGLAQAGFKGRFQEVRAGAELPPVLEDLGLTKEQAGTVILAKGSRSSRMEEFVTALRSSYGSNGGAGQ</sequence>
<dbReference type="EMBL" id="CP003221">
    <property type="protein sequence ID" value="EGJ51698.1"/>
    <property type="molecule type" value="Genomic_DNA"/>
</dbReference>
<evidence type="ECO:0000259" key="12">
    <source>
        <dbReference type="Pfam" id="PF01225"/>
    </source>
</evidence>
<evidence type="ECO:0000259" key="14">
    <source>
        <dbReference type="Pfam" id="PF08245"/>
    </source>
</evidence>
<proteinExistence type="inferred from homology"/>
<evidence type="ECO:0000256" key="6">
    <source>
        <dbReference type="ARBA" id="ARBA00022960"/>
    </source>
</evidence>
<feature type="domain" description="Mur ligase central" evidence="14">
    <location>
        <begin position="107"/>
        <end position="294"/>
    </location>
</feature>
<keyword evidence="5 10" id="KW-0067">ATP-binding</keyword>
<dbReference type="InterPro" id="IPR036615">
    <property type="entry name" value="Mur_ligase_C_dom_sf"/>
</dbReference>
<comment type="pathway">
    <text evidence="10 11">Cell wall biogenesis; peptidoglycan biosynthesis.</text>
</comment>
<dbReference type="HAMAP" id="MF_02019">
    <property type="entry name" value="MurF"/>
    <property type="match status" value="1"/>
</dbReference>